<protein>
    <submittedName>
        <fullName evidence="1">Uncharacterized protein</fullName>
    </submittedName>
</protein>
<dbReference type="EMBL" id="BMCJ01000002">
    <property type="protein sequence ID" value="GGC82953.1"/>
    <property type="molecule type" value="Genomic_DNA"/>
</dbReference>
<dbReference type="Proteomes" id="UP000619534">
    <property type="component" value="Unassembled WGS sequence"/>
</dbReference>
<organism evidence="1 2">
    <name type="scientific">Thalassobacillus devorans</name>
    <dbReference type="NCBI Taxonomy" id="279813"/>
    <lineage>
        <taxon>Bacteria</taxon>
        <taxon>Bacillati</taxon>
        <taxon>Bacillota</taxon>
        <taxon>Bacilli</taxon>
        <taxon>Bacillales</taxon>
        <taxon>Bacillaceae</taxon>
        <taxon>Thalassobacillus</taxon>
    </lineage>
</organism>
<sequence length="72" mass="8509">MDTYMTKEYQELFHKLMQQEKTIAQLVEIIAAANKRIYDLDRRQLGYEHRLLVREHTLSLTSSANRSTPIAE</sequence>
<name>A0ABQ1NQI9_9BACI</name>
<comment type="caution">
    <text evidence="1">The sequence shown here is derived from an EMBL/GenBank/DDBJ whole genome shotgun (WGS) entry which is preliminary data.</text>
</comment>
<evidence type="ECO:0000313" key="2">
    <source>
        <dbReference type="Proteomes" id="UP000619534"/>
    </source>
</evidence>
<keyword evidence="2" id="KW-1185">Reference proteome</keyword>
<dbReference type="RefSeq" id="WP_062441389.1">
    <property type="nucleotide sequence ID" value="NZ_BMCJ01000002.1"/>
</dbReference>
<reference evidence="2" key="1">
    <citation type="journal article" date="2019" name="Int. J. Syst. Evol. Microbiol.">
        <title>The Global Catalogue of Microorganisms (GCM) 10K type strain sequencing project: providing services to taxonomists for standard genome sequencing and annotation.</title>
        <authorList>
            <consortium name="The Broad Institute Genomics Platform"/>
            <consortium name="The Broad Institute Genome Sequencing Center for Infectious Disease"/>
            <person name="Wu L."/>
            <person name="Ma J."/>
        </authorList>
    </citation>
    <scope>NUCLEOTIDE SEQUENCE [LARGE SCALE GENOMIC DNA]</scope>
    <source>
        <strain evidence="2">CCM 7282</strain>
    </source>
</reference>
<evidence type="ECO:0000313" key="1">
    <source>
        <dbReference type="EMBL" id="GGC82953.1"/>
    </source>
</evidence>
<proteinExistence type="predicted"/>
<gene>
    <name evidence="1" type="ORF">GCM10007216_11890</name>
</gene>
<accession>A0ABQ1NQI9</accession>